<keyword evidence="2" id="KW-1185">Reference proteome</keyword>
<organism evidence="1 2">
    <name type="scientific">Kickxella alabastrina</name>
    <dbReference type="NCBI Taxonomy" id="61397"/>
    <lineage>
        <taxon>Eukaryota</taxon>
        <taxon>Fungi</taxon>
        <taxon>Fungi incertae sedis</taxon>
        <taxon>Zoopagomycota</taxon>
        <taxon>Kickxellomycotina</taxon>
        <taxon>Kickxellomycetes</taxon>
        <taxon>Kickxellales</taxon>
        <taxon>Kickxellaceae</taxon>
        <taxon>Kickxella</taxon>
    </lineage>
</organism>
<comment type="caution">
    <text evidence="1">The sequence shown here is derived from an EMBL/GenBank/DDBJ whole genome shotgun (WGS) entry which is preliminary data.</text>
</comment>
<dbReference type="Proteomes" id="UP001150581">
    <property type="component" value="Unassembled WGS sequence"/>
</dbReference>
<reference evidence="1" key="1">
    <citation type="submission" date="2022-07" db="EMBL/GenBank/DDBJ databases">
        <title>Phylogenomic reconstructions and comparative analyses of Kickxellomycotina fungi.</title>
        <authorList>
            <person name="Reynolds N.K."/>
            <person name="Stajich J.E."/>
            <person name="Barry K."/>
            <person name="Grigoriev I.V."/>
            <person name="Crous P."/>
            <person name="Smith M.E."/>
        </authorList>
    </citation>
    <scope>NUCLEOTIDE SEQUENCE</scope>
    <source>
        <strain evidence="1">Benny 63K</strain>
    </source>
</reference>
<evidence type="ECO:0000313" key="1">
    <source>
        <dbReference type="EMBL" id="KAJ1881864.1"/>
    </source>
</evidence>
<sequence length="527" mass="58384">MTEAHSTAAGPSSSSSSSSDMLDTLGTLTDIQRQQLQEFCNVTNLEDLSTAVRVLKSKHWSVPMAIQAYYEPGYAEQLASGPPLSPLAAEEESQSQLRRRRAVAADEPSSEPSSEPHRAPQQTPQVGFSWRPLFIWPLDLVFKAVQLIIRLVLGLLGLQHIASQGVPRQLQQQITTETSTQHFDHTFGSTHPEFFTGTFAQAQAQALRDSACLVAVVWSKHHDDTALFARALQHERLMRLLADGFVLWLGDVATEEAAGVGLVVGAAAYPFVAVLVPKEEDAGAMRVVARCSGVPSRRSVAALADALVELIRVPVERHGQAMRAARRRREEQAEARRILEQQDSAYQASLARDRLRVEEARLREMQEQQRLQGEQDEQRRREQWRWATFGRLQRQKKERQEEAAAAAAAAAAKGGEPQAGRVGLRMEDGERAVLVVRAQDSVQGLFDFVETRAVACEWERARETPFGPLHAVHVPEGYVHEHDFVLVSQFPRAVFDDRAASLGEALAAKGLWPSAALIVEPLFEPED</sequence>
<dbReference type="EMBL" id="JANBPG010003317">
    <property type="protein sequence ID" value="KAJ1881864.1"/>
    <property type="molecule type" value="Genomic_DNA"/>
</dbReference>
<name>A0ACC1HYA4_9FUNG</name>
<gene>
    <name evidence="1" type="primary">ucp10_1</name>
    <name evidence="1" type="ORF">LPJ66_011245</name>
</gene>
<protein>
    <submittedName>
        <fullName evidence="1">Ubx domain-containing protein</fullName>
    </submittedName>
</protein>
<proteinExistence type="predicted"/>
<evidence type="ECO:0000313" key="2">
    <source>
        <dbReference type="Proteomes" id="UP001150581"/>
    </source>
</evidence>
<accession>A0ACC1HYA4</accession>